<dbReference type="SUPFAM" id="SSF109755">
    <property type="entry name" value="PhoU-like"/>
    <property type="match status" value="1"/>
</dbReference>
<evidence type="ECO:0000256" key="1">
    <source>
        <dbReference type="ARBA" id="ARBA00008107"/>
    </source>
</evidence>
<reference evidence="3 4" key="1">
    <citation type="submission" date="2020-04" db="EMBL/GenBank/DDBJ databases">
        <authorList>
            <person name="De Canck E."/>
        </authorList>
    </citation>
    <scope>NUCLEOTIDE SEQUENCE [LARGE SCALE GENOMIC DNA]</scope>
    <source>
        <strain evidence="3 4">LMG 27174</strain>
    </source>
</reference>
<gene>
    <name evidence="3" type="primary">phoU_3</name>
    <name evidence="3" type="ORF">LMG27174_07018</name>
</gene>
<dbReference type="AlphaFoldDB" id="A0A6J5CQG1"/>
<dbReference type="Proteomes" id="UP000494205">
    <property type="component" value="Unassembled WGS sequence"/>
</dbReference>
<evidence type="ECO:0000313" key="4">
    <source>
        <dbReference type="Proteomes" id="UP000494205"/>
    </source>
</evidence>
<dbReference type="GO" id="GO:0045936">
    <property type="term" value="P:negative regulation of phosphate metabolic process"/>
    <property type="evidence" value="ECO:0007669"/>
    <property type="project" value="InterPro"/>
</dbReference>
<comment type="similarity">
    <text evidence="1">Belongs to the PhoU family.</text>
</comment>
<evidence type="ECO:0000259" key="2">
    <source>
        <dbReference type="Pfam" id="PF01895"/>
    </source>
</evidence>
<dbReference type="Pfam" id="PF01895">
    <property type="entry name" value="PhoU"/>
    <property type="match status" value="1"/>
</dbReference>
<proteinExistence type="inferred from homology"/>
<dbReference type="Gene3D" id="1.20.58.220">
    <property type="entry name" value="Phosphate transport system protein phou homolog 2, domain 2"/>
    <property type="match status" value="1"/>
</dbReference>
<dbReference type="PANTHER" id="PTHR42930:SF3">
    <property type="entry name" value="PHOSPHATE-SPECIFIC TRANSPORT SYSTEM ACCESSORY PROTEIN PHOU"/>
    <property type="match status" value="1"/>
</dbReference>
<dbReference type="PANTHER" id="PTHR42930">
    <property type="entry name" value="PHOSPHATE-SPECIFIC TRANSPORT SYSTEM ACCESSORY PROTEIN PHOU"/>
    <property type="match status" value="1"/>
</dbReference>
<organism evidence="3 4">
    <name type="scientific">Paraburkholderia rhynchosiae</name>
    <dbReference type="NCBI Taxonomy" id="487049"/>
    <lineage>
        <taxon>Bacteria</taxon>
        <taxon>Pseudomonadati</taxon>
        <taxon>Pseudomonadota</taxon>
        <taxon>Betaproteobacteria</taxon>
        <taxon>Burkholderiales</taxon>
        <taxon>Burkholderiaceae</taxon>
        <taxon>Paraburkholderia</taxon>
    </lineage>
</organism>
<evidence type="ECO:0000313" key="3">
    <source>
        <dbReference type="EMBL" id="CAB3743609.1"/>
    </source>
</evidence>
<dbReference type="InterPro" id="IPR038078">
    <property type="entry name" value="PhoU-like_sf"/>
</dbReference>
<sequence>MTDNNLSSRFDADIKGILSKVFEMGGIVESQVVNAMHALDHLDLDLVVRIIIDERRLNALEAEVDEKCINIIARYQPAARDLRLLMAISKTVTNLEACWG</sequence>
<dbReference type="GO" id="GO:0030643">
    <property type="term" value="P:intracellular phosphate ion homeostasis"/>
    <property type="evidence" value="ECO:0007669"/>
    <property type="project" value="InterPro"/>
</dbReference>
<accession>A0A6J5CQG1</accession>
<feature type="domain" description="PhoU" evidence="2">
    <location>
        <begin position="23"/>
        <end position="96"/>
    </location>
</feature>
<dbReference type="InterPro" id="IPR026022">
    <property type="entry name" value="PhoU_dom"/>
</dbReference>
<dbReference type="EMBL" id="CADIJZ010000059">
    <property type="protein sequence ID" value="CAB3743609.1"/>
    <property type="molecule type" value="Genomic_DNA"/>
</dbReference>
<name>A0A6J5CQG1_9BURK</name>
<protein>
    <submittedName>
        <fullName evidence="3">Phosphate-specific transport system accessory protein PhoU</fullName>
    </submittedName>
</protein>
<dbReference type="InterPro" id="IPR028366">
    <property type="entry name" value="PhoU"/>
</dbReference>